<dbReference type="Proteomes" id="UP000809829">
    <property type="component" value="Unassembled WGS sequence"/>
</dbReference>
<evidence type="ECO:0000259" key="6">
    <source>
        <dbReference type="Pfam" id="PF05154"/>
    </source>
</evidence>
<evidence type="ECO:0000313" key="8">
    <source>
        <dbReference type="Proteomes" id="UP000809829"/>
    </source>
</evidence>
<dbReference type="RefSeq" id="WP_205188691.1">
    <property type="nucleotide sequence ID" value="NZ_JAFBFC010000008.1"/>
</dbReference>
<dbReference type="EMBL" id="JAFBFC010000008">
    <property type="protein sequence ID" value="MBM7704690.1"/>
    <property type="molecule type" value="Genomic_DNA"/>
</dbReference>
<comment type="caution">
    <text evidence="7">The sequence shown here is derived from an EMBL/GenBank/DDBJ whole genome shotgun (WGS) entry which is preliminary data.</text>
</comment>
<evidence type="ECO:0000256" key="5">
    <source>
        <dbReference type="SAM" id="Phobius"/>
    </source>
</evidence>
<evidence type="ECO:0000256" key="2">
    <source>
        <dbReference type="ARBA" id="ARBA00022692"/>
    </source>
</evidence>
<keyword evidence="8" id="KW-1185">Reference proteome</keyword>
<keyword evidence="3 5" id="KW-1133">Transmembrane helix</keyword>
<protein>
    <submittedName>
        <fullName evidence="7">TM2 domain-containing membrane protein YozV</fullName>
    </submittedName>
</protein>
<comment type="subcellular location">
    <subcellularLocation>
        <location evidence="1">Membrane</location>
        <topology evidence="1">Multi-pass membrane protein</topology>
    </subcellularLocation>
</comment>
<keyword evidence="2 5" id="KW-0812">Transmembrane</keyword>
<sequence length="73" mass="8537">MTRRVKAAILAIFLGGFGMHKFYIKRIFAGICYLLFCWTGIPQVIGIIEGLSYLLKTDEQFEEYEHNHNHFLL</sequence>
<gene>
    <name evidence="7" type="ORF">JOC83_003549</name>
</gene>
<proteinExistence type="predicted"/>
<evidence type="ECO:0000256" key="4">
    <source>
        <dbReference type="ARBA" id="ARBA00023136"/>
    </source>
</evidence>
<feature type="domain" description="TM2" evidence="6">
    <location>
        <begin position="7"/>
        <end position="50"/>
    </location>
</feature>
<dbReference type="Pfam" id="PF05154">
    <property type="entry name" value="TM2"/>
    <property type="match status" value="1"/>
</dbReference>
<evidence type="ECO:0000256" key="3">
    <source>
        <dbReference type="ARBA" id="ARBA00022989"/>
    </source>
</evidence>
<keyword evidence="4 5" id="KW-0472">Membrane</keyword>
<accession>A0ABS2QZ28</accession>
<evidence type="ECO:0000256" key="1">
    <source>
        <dbReference type="ARBA" id="ARBA00004141"/>
    </source>
</evidence>
<reference evidence="7 8" key="1">
    <citation type="submission" date="2021-01" db="EMBL/GenBank/DDBJ databases">
        <title>Genomic Encyclopedia of Type Strains, Phase IV (KMG-IV): sequencing the most valuable type-strain genomes for metagenomic binning, comparative biology and taxonomic classification.</title>
        <authorList>
            <person name="Goeker M."/>
        </authorList>
    </citation>
    <scope>NUCLEOTIDE SEQUENCE [LARGE SCALE GENOMIC DNA]</scope>
    <source>
        <strain evidence="7 8">DSM 104297</strain>
    </source>
</reference>
<organism evidence="7 8">
    <name type="scientific">Priestia iocasae</name>
    <dbReference type="NCBI Taxonomy" id="2291674"/>
    <lineage>
        <taxon>Bacteria</taxon>
        <taxon>Bacillati</taxon>
        <taxon>Bacillota</taxon>
        <taxon>Bacilli</taxon>
        <taxon>Bacillales</taxon>
        <taxon>Bacillaceae</taxon>
        <taxon>Priestia</taxon>
    </lineage>
</organism>
<feature type="transmembrane region" description="Helical" evidence="5">
    <location>
        <begin position="28"/>
        <end position="48"/>
    </location>
</feature>
<dbReference type="InterPro" id="IPR007829">
    <property type="entry name" value="TM2"/>
</dbReference>
<name>A0ABS2QZ28_9BACI</name>
<evidence type="ECO:0000313" key="7">
    <source>
        <dbReference type="EMBL" id="MBM7704690.1"/>
    </source>
</evidence>